<comment type="caution">
    <text evidence="6">The sequence shown here is derived from an EMBL/GenBank/DDBJ whole genome shotgun (WGS) entry which is preliminary data.</text>
</comment>
<dbReference type="Gene3D" id="1.10.287.950">
    <property type="entry name" value="Methyl-accepting chemotaxis protein"/>
    <property type="match status" value="1"/>
</dbReference>
<reference evidence="6 7" key="1">
    <citation type="submission" date="2019-04" db="EMBL/GenBank/DDBJ databases">
        <authorList>
            <person name="Hwang J.C."/>
        </authorList>
    </citation>
    <scope>NUCLEOTIDE SEQUENCE [LARGE SCALE GENOMIC DNA]</scope>
    <source>
        <strain evidence="6 7">IMCC35002</strain>
    </source>
</reference>
<evidence type="ECO:0000256" key="3">
    <source>
        <dbReference type="ARBA" id="ARBA00029447"/>
    </source>
</evidence>
<evidence type="ECO:0000313" key="6">
    <source>
        <dbReference type="EMBL" id="TKB49156.1"/>
    </source>
</evidence>
<keyword evidence="7" id="KW-1185">Reference proteome</keyword>
<dbReference type="InterPro" id="IPR004090">
    <property type="entry name" value="Chemotax_Me-accpt_rcpt"/>
</dbReference>
<feature type="domain" description="Methyl-accepting transducer" evidence="5">
    <location>
        <begin position="30"/>
        <end position="235"/>
    </location>
</feature>
<comment type="similarity">
    <text evidence="3">Belongs to the methyl-accepting chemotaxis (MCP) protein family.</text>
</comment>
<proteinExistence type="inferred from homology"/>
<dbReference type="GO" id="GO:0007165">
    <property type="term" value="P:signal transduction"/>
    <property type="evidence" value="ECO:0007669"/>
    <property type="project" value="UniProtKB-KW"/>
</dbReference>
<evidence type="ECO:0000256" key="1">
    <source>
        <dbReference type="ARBA" id="ARBA00004370"/>
    </source>
</evidence>
<dbReference type="Gene3D" id="1.20.120.30">
    <property type="entry name" value="Aspartate receptor, ligand-binding domain"/>
    <property type="match status" value="1"/>
</dbReference>
<dbReference type="Pfam" id="PF13682">
    <property type="entry name" value="CZB"/>
    <property type="match status" value="1"/>
</dbReference>
<dbReference type="PRINTS" id="PR00260">
    <property type="entry name" value="CHEMTRNSDUCR"/>
</dbReference>
<sequence>MYKFVSSEKMRRLEEKLATSDADLQTQKLAFDRQSDELEQLHLEHSQLQQNADFYKTILGRVIDTTSPLTQIRSSLATTAEQTDQFLKAYDAETRDGVALLKRFQAELLSTKEETVSAGEQVNTLKMNAEDIARFIVTIDTVSEQTNLLALNAAIEAARAGEHGRGFAVVADEVRALAKTAGESAQQIKGVVEEISHNTTRCDNSMGQIQSQFEMLSDQVVELVDIITNLINNSEALYLTIRKSYNLIFLRLVALDHVSWKLDVYDRIRNHNTDSSQIVDHHHCRLGQWYYQGLGQEQFSSSSIFKRIEKPHEQVHCAGKQAIDALSDGDLNAVYACLEQMEAAASRVIDELENLSQEVTES</sequence>
<dbReference type="Proteomes" id="UP000305675">
    <property type="component" value="Unassembled WGS sequence"/>
</dbReference>
<dbReference type="PANTHER" id="PTHR32089:SF112">
    <property type="entry name" value="LYSOZYME-LIKE PROTEIN-RELATED"/>
    <property type="match status" value="1"/>
</dbReference>
<gene>
    <name evidence="6" type="ORF">FCL42_20855</name>
</gene>
<name>A0A4U1BEA0_9GAMM</name>
<dbReference type="PROSITE" id="PS50111">
    <property type="entry name" value="CHEMOTAXIS_TRANSDUC_2"/>
    <property type="match status" value="1"/>
</dbReference>
<dbReference type="PANTHER" id="PTHR32089">
    <property type="entry name" value="METHYL-ACCEPTING CHEMOTAXIS PROTEIN MCPB"/>
    <property type="match status" value="1"/>
</dbReference>
<comment type="subcellular location">
    <subcellularLocation>
        <location evidence="1">Membrane</location>
    </subcellularLocation>
</comment>
<protein>
    <recommendedName>
        <fullName evidence="5">Methyl-accepting transducer domain-containing protein</fullName>
    </recommendedName>
</protein>
<dbReference type="InterPro" id="IPR025991">
    <property type="entry name" value="Chemoreceptor_zinc-bind_dom"/>
</dbReference>
<dbReference type="AlphaFoldDB" id="A0A4U1BEA0"/>
<evidence type="ECO:0000256" key="2">
    <source>
        <dbReference type="ARBA" id="ARBA00023224"/>
    </source>
</evidence>
<dbReference type="EMBL" id="SWCJ01000028">
    <property type="protein sequence ID" value="TKB49156.1"/>
    <property type="molecule type" value="Genomic_DNA"/>
</dbReference>
<evidence type="ECO:0000313" key="7">
    <source>
        <dbReference type="Proteomes" id="UP000305675"/>
    </source>
</evidence>
<dbReference type="Pfam" id="PF00015">
    <property type="entry name" value="MCPsignal"/>
    <property type="match status" value="1"/>
</dbReference>
<dbReference type="GO" id="GO:0016020">
    <property type="term" value="C:membrane"/>
    <property type="evidence" value="ECO:0007669"/>
    <property type="project" value="UniProtKB-SubCell"/>
</dbReference>
<dbReference type="OrthoDB" id="9808588at2"/>
<dbReference type="InterPro" id="IPR004089">
    <property type="entry name" value="MCPsignal_dom"/>
</dbReference>
<accession>A0A4U1BEA0</accession>
<organism evidence="6 7">
    <name type="scientific">Ferrimonas aestuarii</name>
    <dbReference type="NCBI Taxonomy" id="2569539"/>
    <lineage>
        <taxon>Bacteria</taxon>
        <taxon>Pseudomonadati</taxon>
        <taxon>Pseudomonadota</taxon>
        <taxon>Gammaproteobacteria</taxon>
        <taxon>Alteromonadales</taxon>
        <taxon>Ferrimonadaceae</taxon>
        <taxon>Ferrimonas</taxon>
    </lineage>
</organism>
<evidence type="ECO:0000259" key="5">
    <source>
        <dbReference type="PROSITE" id="PS50111"/>
    </source>
</evidence>
<dbReference type="GO" id="GO:0004888">
    <property type="term" value="F:transmembrane signaling receptor activity"/>
    <property type="evidence" value="ECO:0007669"/>
    <property type="project" value="InterPro"/>
</dbReference>
<evidence type="ECO:0000256" key="4">
    <source>
        <dbReference type="PROSITE-ProRule" id="PRU00284"/>
    </source>
</evidence>
<keyword evidence="2 4" id="KW-0807">Transducer</keyword>
<dbReference type="SUPFAM" id="SSF58104">
    <property type="entry name" value="Methyl-accepting chemotaxis protein (MCP) signaling domain"/>
    <property type="match status" value="1"/>
</dbReference>
<dbReference type="GO" id="GO:0006935">
    <property type="term" value="P:chemotaxis"/>
    <property type="evidence" value="ECO:0007669"/>
    <property type="project" value="InterPro"/>
</dbReference>
<dbReference type="SMART" id="SM00283">
    <property type="entry name" value="MA"/>
    <property type="match status" value="1"/>
</dbReference>